<keyword evidence="1" id="KW-1133">Transmembrane helix</keyword>
<gene>
    <name evidence="2" type="ORF">PCOR1329_LOCUS58327</name>
</gene>
<dbReference type="Proteomes" id="UP001189429">
    <property type="component" value="Unassembled WGS sequence"/>
</dbReference>
<comment type="caution">
    <text evidence="2">The sequence shown here is derived from an EMBL/GenBank/DDBJ whole genome shotgun (WGS) entry which is preliminary data.</text>
</comment>
<feature type="transmembrane region" description="Helical" evidence="1">
    <location>
        <begin position="55"/>
        <end position="74"/>
    </location>
</feature>
<organism evidence="2 3">
    <name type="scientific">Prorocentrum cordatum</name>
    <dbReference type="NCBI Taxonomy" id="2364126"/>
    <lineage>
        <taxon>Eukaryota</taxon>
        <taxon>Sar</taxon>
        <taxon>Alveolata</taxon>
        <taxon>Dinophyceae</taxon>
        <taxon>Prorocentrales</taxon>
        <taxon>Prorocentraceae</taxon>
        <taxon>Prorocentrum</taxon>
    </lineage>
</organism>
<keyword evidence="1" id="KW-0812">Transmembrane</keyword>
<proteinExistence type="predicted"/>
<reference evidence="2" key="1">
    <citation type="submission" date="2023-10" db="EMBL/GenBank/DDBJ databases">
        <authorList>
            <person name="Chen Y."/>
            <person name="Shah S."/>
            <person name="Dougan E. K."/>
            <person name="Thang M."/>
            <person name="Chan C."/>
        </authorList>
    </citation>
    <scope>NUCLEOTIDE SEQUENCE [LARGE SCALE GENOMIC DNA]</scope>
</reference>
<keyword evidence="3" id="KW-1185">Reference proteome</keyword>
<protein>
    <submittedName>
        <fullName evidence="2">Uncharacterized protein</fullName>
    </submittedName>
</protein>
<sequence>MQRPDFFRLTLPAEIAKAESSIQHVTSFPLFPFLFVMVMSVIIESTKNKLDEYTLSFLASSVLAILLCADDALLAGRHERLTQKALDAIAAAGKEIGMELH</sequence>
<feature type="transmembrane region" description="Helical" evidence="1">
    <location>
        <begin position="21"/>
        <end position="43"/>
    </location>
</feature>
<dbReference type="EMBL" id="CAUYUJ010017229">
    <property type="protein sequence ID" value="CAK0873021.1"/>
    <property type="molecule type" value="Genomic_DNA"/>
</dbReference>
<accession>A0ABN9VIF9</accession>
<keyword evidence="1" id="KW-0472">Membrane</keyword>
<evidence type="ECO:0000313" key="2">
    <source>
        <dbReference type="EMBL" id="CAK0873021.1"/>
    </source>
</evidence>
<evidence type="ECO:0000256" key="1">
    <source>
        <dbReference type="SAM" id="Phobius"/>
    </source>
</evidence>
<name>A0ABN9VIF9_9DINO</name>
<evidence type="ECO:0000313" key="3">
    <source>
        <dbReference type="Proteomes" id="UP001189429"/>
    </source>
</evidence>